<dbReference type="Pfam" id="PF00208">
    <property type="entry name" value="ELFV_dehydrog"/>
    <property type="match status" value="1"/>
</dbReference>
<comment type="similarity">
    <text evidence="1 6">Belongs to the Glu/Leu/Phe/Val dehydrogenases family.</text>
</comment>
<reference evidence="9 11" key="2">
    <citation type="submission" date="2016-08" db="EMBL/GenBank/DDBJ databases">
        <authorList>
            <person name="Varghese N."/>
            <person name="Submissions Spin"/>
        </authorList>
    </citation>
    <scope>NUCLEOTIDE SEQUENCE [LARGE SCALE GENOMIC DNA]</scope>
    <source>
        <strain evidence="9 11">HL-109</strain>
    </source>
</reference>
<gene>
    <name evidence="8" type="primary">ldh</name>
    <name evidence="9" type="ORF">GA0071312_2711</name>
    <name evidence="8" type="ORF">HLUCCO17_07490</name>
</gene>
<dbReference type="PANTHER" id="PTHR42722:SF1">
    <property type="entry name" value="VALINE DEHYDROGENASE"/>
    <property type="match status" value="1"/>
</dbReference>
<evidence type="ECO:0000256" key="4">
    <source>
        <dbReference type="PIRSR" id="PIRSR000188-1"/>
    </source>
</evidence>
<evidence type="ECO:0000256" key="6">
    <source>
        <dbReference type="RuleBase" id="RU004417"/>
    </source>
</evidence>
<sequence length="349" mass="36885">MRIFDNPHFDAHESVVFVHDARTGLRAIIAIHDTRLGPAAGGCRFWNYESEDAAIADVLRLSRGMTYKNAVAGLDLGGGKSVIIGDPRAIKTPQLMRAFGRSVERLGGAYTTAEDVGVDVEDMEHVRETTRHVAGLAHGAHASGDPSPTTAKGIVNGLRRAVAQRLNRDDLGGLLVAVQGLGHVGWHVCSRLHEGGAKLIVSDIDAARVERAVSEFGATACAAEAVLSVEADVFAPCALGAVLNARSIPALRVAIVAGAANNQLEDIADADRLHARGILYVPDFAINAGGIISVSREIAGVADPDWIAGRMHQLDANIAAILAEAEAERVSPHHIAMRFAERRLDAAGR</sequence>
<proteinExistence type="inferred from homology"/>
<comment type="caution">
    <text evidence="8">The sequence shown here is derived from an EMBL/GenBank/DDBJ whole genome shotgun (WGS) entry which is preliminary data.</text>
</comment>
<dbReference type="InterPro" id="IPR036291">
    <property type="entry name" value="NAD(P)-bd_dom_sf"/>
</dbReference>
<dbReference type="Gene3D" id="3.40.50.720">
    <property type="entry name" value="NAD(P)-binding Rossmann-like Domain"/>
    <property type="match status" value="1"/>
</dbReference>
<dbReference type="GO" id="GO:0006520">
    <property type="term" value="P:amino acid metabolic process"/>
    <property type="evidence" value="ECO:0007669"/>
    <property type="project" value="InterPro"/>
</dbReference>
<dbReference type="InterPro" id="IPR006095">
    <property type="entry name" value="Glu/Leu/Phe/Val/Trp_DH"/>
</dbReference>
<evidence type="ECO:0000313" key="11">
    <source>
        <dbReference type="Proteomes" id="UP000182800"/>
    </source>
</evidence>
<dbReference type="AlphaFoldDB" id="A0A0P8A7S5"/>
<dbReference type="PATRIC" id="fig|1653334.4.peg.2575"/>
<dbReference type="PANTHER" id="PTHR42722">
    <property type="entry name" value="LEUCINE DEHYDROGENASE"/>
    <property type="match status" value="1"/>
</dbReference>
<feature type="active site" description="Proton donor/acceptor" evidence="4">
    <location>
        <position position="80"/>
    </location>
</feature>
<evidence type="ECO:0000313" key="9">
    <source>
        <dbReference type="EMBL" id="SCC81750.1"/>
    </source>
</evidence>
<dbReference type="InterPro" id="IPR033524">
    <property type="entry name" value="Glu/Leu/Phe/Val_DH_AS"/>
</dbReference>
<keyword evidence="11" id="KW-1185">Reference proteome</keyword>
<dbReference type="InterPro" id="IPR006096">
    <property type="entry name" value="Glu/Leu/Phe/Val/Trp_DH_C"/>
</dbReference>
<dbReference type="CDD" id="cd01075">
    <property type="entry name" value="NAD_bind_Leu_Phe_Val_DH"/>
    <property type="match status" value="1"/>
</dbReference>
<keyword evidence="2 6" id="KW-0560">Oxidoreductase</keyword>
<evidence type="ECO:0000256" key="5">
    <source>
        <dbReference type="PIRSR" id="PIRSR000188-2"/>
    </source>
</evidence>
<dbReference type="GO" id="GO:0016639">
    <property type="term" value="F:oxidoreductase activity, acting on the CH-NH2 group of donors, NAD or NADP as acceptor"/>
    <property type="evidence" value="ECO:0007669"/>
    <property type="project" value="InterPro"/>
</dbReference>
<name>A0A0P8A7S5_9HYPH</name>
<organism evidence="8 10">
    <name type="scientific">Saliniramus fredricksonii</name>
    <dbReference type="NCBI Taxonomy" id="1653334"/>
    <lineage>
        <taxon>Bacteria</taxon>
        <taxon>Pseudomonadati</taxon>
        <taxon>Pseudomonadota</taxon>
        <taxon>Alphaproteobacteria</taxon>
        <taxon>Hyphomicrobiales</taxon>
        <taxon>Salinarimonadaceae</taxon>
        <taxon>Saliniramus</taxon>
    </lineage>
</organism>
<evidence type="ECO:0000256" key="2">
    <source>
        <dbReference type="ARBA" id="ARBA00023002"/>
    </source>
</evidence>
<feature type="domain" description="Glutamate/phenylalanine/leucine/valine/L-tryptophan dehydrogenase C-terminal" evidence="7">
    <location>
        <begin position="144"/>
        <end position="348"/>
    </location>
</feature>
<dbReference type="Proteomes" id="UP000182800">
    <property type="component" value="Unassembled WGS sequence"/>
</dbReference>
<dbReference type="Gene3D" id="3.40.50.10860">
    <property type="entry name" value="Leucine Dehydrogenase, chain A, domain 1"/>
    <property type="match status" value="1"/>
</dbReference>
<dbReference type="EMBL" id="LJSX01000009">
    <property type="protein sequence ID" value="KPQ11219.1"/>
    <property type="molecule type" value="Genomic_DNA"/>
</dbReference>
<dbReference type="Pfam" id="PF02812">
    <property type="entry name" value="ELFV_dehydrog_N"/>
    <property type="match status" value="1"/>
</dbReference>
<dbReference type="PIRSF" id="PIRSF000188">
    <property type="entry name" value="Phe_leu_dh"/>
    <property type="match status" value="1"/>
</dbReference>
<feature type="binding site" evidence="5">
    <location>
        <begin position="180"/>
        <end position="185"/>
    </location>
    <ligand>
        <name>NAD(+)</name>
        <dbReference type="ChEBI" id="CHEBI:57540"/>
    </ligand>
</feature>
<dbReference type="FunFam" id="3.40.50.10860:FF:000010">
    <property type="entry name" value="Leucine dehydrogenase"/>
    <property type="match status" value="1"/>
</dbReference>
<keyword evidence="5" id="KW-0547">Nucleotide-binding</keyword>
<dbReference type="PRINTS" id="PR00082">
    <property type="entry name" value="GLFDHDRGNASE"/>
</dbReference>
<evidence type="ECO:0000313" key="10">
    <source>
        <dbReference type="Proteomes" id="UP000050497"/>
    </source>
</evidence>
<dbReference type="PROSITE" id="PS00074">
    <property type="entry name" value="GLFV_DEHYDROGENASE"/>
    <property type="match status" value="1"/>
</dbReference>
<accession>A0A0P8A7S5</accession>
<evidence type="ECO:0000256" key="3">
    <source>
        <dbReference type="ARBA" id="ARBA00023027"/>
    </source>
</evidence>
<dbReference type="OrthoDB" id="9803297at2"/>
<dbReference type="EMBL" id="FMBM01000002">
    <property type="protein sequence ID" value="SCC81750.1"/>
    <property type="molecule type" value="Genomic_DNA"/>
</dbReference>
<dbReference type="SMART" id="SM00839">
    <property type="entry name" value="ELFV_dehydrog"/>
    <property type="match status" value="1"/>
</dbReference>
<dbReference type="SUPFAM" id="SSF51735">
    <property type="entry name" value="NAD(P)-binding Rossmann-fold domains"/>
    <property type="match status" value="1"/>
</dbReference>
<dbReference type="InterPro" id="IPR046346">
    <property type="entry name" value="Aminoacid_DH-like_N_sf"/>
</dbReference>
<protein>
    <submittedName>
        <fullName evidence="8 9">Leucine dehydrogenase</fullName>
    </submittedName>
</protein>
<dbReference type="STRING" id="1653334.GA0071312_2711"/>
<dbReference type="InterPro" id="IPR006097">
    <property type="entry name" value="Glu/Leu/Phe/Val/Trp_DH_dimer"/>
</dbReference>
<evidence type="ECO:0000256" key="1">
    <source>
        <dbReference type="ARBA" id="ARBA00006382"/>
    </source>
</evidence>
<dbReference type="InterPro" id="IPR016211">
    <property type="entry name" value="Glu/Phe/Leu/Val/Trp_DH_bac/arc"/>
</dbReference>
<keyword evidence="3 5" id="KW-0520">NAD</keyword>
<dbReference type="GO" id="GO:0000166">
    <property type="term" value="F:nucleotide binding"/>
    <property type="evidence" value="ECO:0007669"/>
    <property type="project" value="UniProtKB-KW"/>
</dbReference>
<evidence type="ECO:0000259" key="7">
    <source>
        <dbReference type="SMART" id="SM00839"/>
    </source>
</evidence>
<dbReference type="SUPFAM" id="SSF53223">
    <property type="entry name" value="Aminoacid dehydrogenase-like, N-terminal domain"/>
    <property type="match status" value="1"/>
</dbReference>
<reference evidence="8 10" key="1">
    <citation type="submission" date="2015-09" db="EMBL/GenBank/DDBJ databases">
        <title>Identification and resolution of microdiversity through metagenomic sequencing of parallel consortia.</title>
        <authorList>
            <person name="Nelson W.C."/>
            <person name="Romine M.F."/>
            <person name="Lindemann S.R."/>
        </authorList>
    </citation>
    <scope>NUCLEOTIDE SEQUENCE [LARGE SCALE GENOMIC DNA]</scope>
    <source>
        <strain evidence="8">HL-109</strain>
    </source>
</reference>
<evidence type="ECO:0000313" key="8">
    <source>
        <dbReference type="EMBL" id="KPQ11219.1"/>
    </source>
</evidence>
<dbReference type="RefSeq" id="WP_074445386.1">
    <property type="nucleotide sequence ID" value="NZ_FMBM01000002.1"/>
</dbReference>
<dbReference type="Proteomes" id="UP000050497">
    <property type="component" value="Unassembled WGS sequence"/>
</dbReference>